<organism evidence="1 2">
    <name type="scientific">Litomosoides sigmodontis</name>
    <name type="common">Filarial nematode worm</name>
    <dbReference type="NCBI Taxonomy" id="42156"/>
    <lineage>
        <taxon>Eukaryota</taxon>
        <taxon>Metazoa</taxon>
        <taxon>Ecdysozoa</taxon>
        <taxon>Nematoda</taxon>
        <taxon>Chromadorea</taxon>
        <taxon>Rhabditida</taxon>
        <taxon>Spirurina</taxon>
        <taxon>Spiruromorpha</taxon>
        <taxon>Filarioidea</taxon>
        <taxon>Onchocercidae</taxon>
        <taxon>Litomosoides</taxon>
    </lineage>
</organism>
<dbReference type="AlphaFoldDB" id="A0A3P6V202"/>
<evidence type="ECO:0000313" key="2">
    <source>
        <dbReference type="Proteomes" id="UP000277928"/>
    </source>
</evidence>
<dbReference type="OrthoDB" id="5840883at2759"/>
<evidence type="ECO:0000313" key="1">
    <source>
        <dbReference type="EMBL" id="VDK86088.1"/>
    </source>
</evidence>
<keyword evidence="2" id="KW-1185">Reference proteome</keyword>
<proteinExistence type="predicted"/>
<name>A0A3P6V202_LITSI</name>
<reference evidence="1 2" key="1">
    <citation type="submission" date="2018-08" db="EMBL/GenBank/DDBJ databases">
        <authorList>
            <person name="Laetsch R D."/>
            <person name="Stevens L."/>
            <person name="Kumar S."/>
            <person name="Blaxter L. M."/>
        </authorList>
    </citation>
    <scope>NUCLEOTIDE SEQUENCE [LARGE SCALE GENOMIC DNA]</scope>
</reference>
<dbReference type="EMBL" id="UYRX01000768">
    <property type="protein sequence ID" value="VDK86088.1"/>
    <property type="molecule type" value="Genomic_DNA"/>
</dbReference>
<accession>A0A3P6V202</accession>
<sequence length="79" mass="9020">MDFSVQLNEAILLVIVSMRQEMYSRAQPIDSTVTARTKLDNGHLQNREYYFGRGNLNGPYCCQLAGVLRILEIVGFFFS</sequence>
<gene>
    <name evidence="1" type="ORF">NLS_LOCUS7438</name>
</gene>
<protein>
    <submittedName>
        <fullName evidence="1">Uncharacterized protein</fullName>
    </submittedName>
</protein>
<dbReference type="Proteomes" id="UP000277928">
    <property type="component" value="Unassembled WGS sequence"/>
</dbReference>